<dbReference type="EMBL" id="AP026866">
    <property type="protein sequence ID" value="BDS07865.1"/>
    <property type="molecule type" value="Genomic_DNA"/>
</dbReference>
<protein>
    <recommendedName>
        <fullName evidence="3">Outer membrane protein beta-barrel domain-containing protein</fullName>
    </recommendedName>
</protein>
<feature type="signal peptide" evidence="1">
    <location>
        <begin position="1"/>
        <end position="20"/>
    </location>
</feature>
<accession>A0AAT9FPK6</accession>
<name>A0AAT9FPK6_9BACT</name>
<dbReference type="Gene3D" id="2.40.160.20">
    <property type="match status" value="1"/>
</dbReference>
<dbReference type="KEGG" id="osu:NT6N_29050"/>
<dbReference type="AlphaFoldDB" id="A0AAT9FPK6"/>
<feature type="chain" id="PRO_5043366889" description="Outer membrane protein beta-barrel domain-containing protein" evidence="1">
    <location>
        <begin position="21"/>
        <end position="222"/>
    </location>
</feature>
<reference evidence="2" key="1">
    <citation type="submission" date="2024-07" db="EMBL/GenBank/DDBJ databases">
        <title>Complete genome sequence of Verrucomicrobiaceae bacterium NT6N.</title>
        <authorList>
            <person name="Huang C."/>
            <person name="Takami H."/>
            <person name="Hamasaki K."/>
        </authorList>
    </citation>
    <scope>NUCLEOTIDE SEQUENCE</scope>
    <source>
        <strain evidence="2">NT6N</strain>
    </source>
</reference>
<evidence type="ECO:0000313" key="2">
    <source>
        <dbReference type="EMBL" id="BDS07865.1"/>
    </source>
</evidence>
<dbReference type="SUPFAM" id="SSF56925">
    <property type="entry name" value="OMPA-like"/>
    <property type="match status" value="1"/>
</dbReference>
<evidence type="ECO:0000256" key="1">
    <source>
        <dbReference type="SAM" id="SignalP"/>
    </source>
</evidence>
<organism evidence="2">
    <name type="scientific">Oceaniferula spumae</name>
    <dbReference type="NCBI Taxonomy" id="2979115"/>
    <lineage>
        <taxon>Bacteria</taxon>
        <taxon>Pseudomonadati</taxon>
        <taxon>Verrucomicrobiota</taxon>
        <taxon>Verrucomicrobiia</taxon>
        <taxon>Verrucomicrobiales</taxon>
        <taxon>Verrucomicrobiaceae</taxon>
        <taxon>Oceaniferula</taxon>
    </lineage>
</organism>
<sequence length="222" mass="24265">MKNTALTILTGLALATAAQAGSDYSAKSMPVAPPAPSCLWTWFAGGSGGYVSGDWDEEIYTLHIGAERKCPGSDCSHALYLEVGFTEKEDSFDAFIGDFLREFKFECEVIPITLNYKYECNLTGNLNWYVGAGAGVALVDCKQSLTTFTQGGSIRQSQSEDDVVFYAHIFAGLTYNVSESFEVFGGVRYIFMDDPELGGGTLSDDYTLDEDVHFELGARFNF</sequence>
<keyword evidence="1" id="KW-0732">Signal</keyword>
<gene>
    <name evidence="2" type="ORF">NT6N_29050</name>
</gene>
<dbReference type="InterPro" id="IPR011250">
    <property type="entry name" value="OMP/PagP_B-barrel"/>
</dbReference>
<evidence type="ECO:0008006" key="3">
    <source>
        <dbReference type="Google" id="ProtNLM"/>
    </source>
</evidence>
<proteinExistence type="predicted"/>